<evidence type="ECO:0000313" key="2">
    <source>
        <dbReference type="Proteomes" id="UP000639403"/>
    </source>
</evidence>
<sequence>MSTSGRWATEDREVGTWITYYIWLP</sequence>
<proteinExistence type="predicted"/>
<comment type="caution">
    <text evidence="1">The sequence shown here is derived from an EMBL/GenBank/DDBJ whole genome shotgun (WGS) entry which is preliminary data.</text>
</comment>
<reference evidence="1" key="1">
    <citation type="submission" date="2020-11" db="EMBL/GenBank/DDBJ databases">
        <authorList>
            <person name="Koelle M."/>
            <person name="Horta M.A.C."/>
            <person name="Nowrousian M."/>
            <person name="Ohm R.A."/>
            <person name="Benz P."/>
            <person name="Pilgard A."/>
        </authorList>
    </citation>
    <scope>NUCLEOTIDE SEQUENCE</scope>
    <source>
        <strain evidence="1">FPRL280</strain>
    </source>
</reference>
<organism evidence="1 2">
    <name type="scientific">Rhodonia placenta</name>
    <dbReference type="NCBI Taxonomy" id="104341"/>
    <lineage>
        <taxon>Eukaryota</taxon>
        <taxon>Fungi</taxon>
        <taxon>Dikarya</taxon>
        <taxon>Basidiomycota</taxon>
        <taxon>Agaricomycotina</taxon>
        <taxon>Agaricomycetes</taxon>
        <taxon>Polyporales</taxon>
        <taxon>Adustoporiaceae</taxon>
        <taxon>Rhodonia</taxon>
    </lineage>
</organism>
<evidence type="ECO:0000313" key="1">
    <source>
        <dbReference type="EMBL" id="KAF9819391.1"/>
    </source>
</evidence>
<dbReference type="EMBL" id="JADOXO010000019">
    <property type="protein sequence ID" value="KAF9819391.1"/>
    <property type="molecule type" value="Genomic_DNA"/>
</dbReference>
<dbReference type="AlphaFoldDB" id="A0A8H7U5D1"/>
<dbReference type="Proteomes" id="UP000639403">
    <property type="component" value="Unassembled WGS sequence"/>
</dbReference>
<gene>
    <name evidence="1" type="ORF">IEO21_02134</name>
</gene>
<name>A0A8H7U5D1_9APHY</name>
<protein>
    <submittedName>
        <fullName evidence="1">Uncharacterized protein</fullName>
    </submittedName>
</protein>
<accession>A0A8H7U5D1</accession>
<reference evidence="1" key="2">
    <citation type="journal article" name="Front. Microbiol.">
        <title>Degradative Capacity of Two Strains of Rhodonia placenta: From Phenotype to Genotype.</title>
        <authorList>
            <person name="Kolle M."/>
            <person name="Horta M.A.C."/>
            <person name="Nowrousian M."/>
            <person name="Ohm R.A."/>
            <person name="Benz J.P."/>
            <person name="Pilgard A."/>
        </authorList>
    </citation>
    <scope>NUCLEOTIDE SEQUENCE</scope>
    <source>
        <strain evidence="1">FPRL280</strain>
    </source>
</reference>